<dbReference type="Gene3D" id="1.10.260.40">
    <property type="entry name" value="lambda repressor-like DNA-binding domains"/>
    <property type="match status" value="1"/>
</dbReference>
<dbReference type="InterPro" id="IPR001387">
    <property type="entry name" value="Cro/C1-type_HTH"/>
</dbReference>
<organism evidence="5 6">
    <name type="scientific">Pseudoduganella lurida</name>
    <dbReference type="NCBI Taxonomy" id="1036180"/>
    <lineage>
        <taxon>Bacteria</taxon>
        <taxon>Pseudomonadati</taxon>
        <taxon>Pseudomonadota</taxon>
        <taxon>Betaproteobacteria</taxon>
        <taxon>Burkholderiales</taxon>
        <taxon>Oxalobacteraceae</taxon>
        <taxon>Telluria group</taxon>
        <taxon>Pseudoduganella</taxon>
    </lineage>
</organism>
<dbReference type="CDD" id="cd00093">
    <property type="entry name" value="HTH_XRE"/>
    <property type="match status" value="1"/>
</dbReference>
<dbReference type="SUPFAM" id="SSF47413">
    <property type="entry name" value="lambda repressor-like DNA-binding domains"/>
    <property type="match status" value="1"/>
</dbReference>
<dbReference type="PANTHER" id="PTHR40661">
    <property type="match status" value="1"/>
</dbReference>
<dbReference type="EMBL" id="VLLB01000004">
    <property type="protein sequence ID" value="TWI65188.1"/>
    <property type="molecule type" value="Genomic_DNA"/>
</dbReference>
<keyword evidence="1" id="KW-0805">Transcription regulation</keyword>
<sequence length="250" mass="27561">MNESTVVAFYTCAYSRRMDIATRLDKAMKAAGFESQSALSRASGVPQPTINRILKSVGSKGPESGTLQKLAAACNVSFTWLHEGLGSPEESLATPLPPGAMRVVVAEDDDPHFYQIPRVQLQLQAGITGFKTVPEIYDGAKLSIPRHWADKKGFNPKKLIALTVKGESMEPNLFDGDVVIVNTGDTQHVDGFVYAINYEGEAVVKRLTRDAGRWWLSSDNPDQARYQRKSCHDGECLIVGRVVRRETEHI</sequence>
<dbReference type="InterPro" id="IPR015927">
    <property type="entry name" value="Peptidase_S24_S26A/B/C"/>
</dbReference>
<reference evidence="5 6" key="1">
    <citation type="journal article" date="2015" name="Stand. Genomic Sci.">
        <title>Genomic Encyclopedia of Bacterial and Archaeal Type Strains, Phase III: the genomes of soil and plant-associated and newly described type strains.</title>
        <authorList>
            <person name="Whitman W.B."/>
            <person name="Woyke T."/>
            <person name="Klenk H.P."/>
            <person name="Zhou Y."/>
            <person name="Lilburn T.G."/>
            <person name="Beck B.J."/>
            <person name="De Vos P."/>
            <person name="Vandamme P."/>
            <person name="Eisen J.A."/>
            <person name="Garrity G."/>
            <person name="Hugenholtz P."/>
            <person name="Kyrpides N.C."/>
        </authorList>
    </citation>
    <scope>NUCLEOTIDE SEQUENCE [LARGE SCALE GENOMIC DNA]</scope>
    <source>
        <strain evidence="5 6">CGMCC 1.10822</strain>
    </source>
</reference>
<dbReference type="PANTHER" id="PTHR40661:SF1">
    <property type="entry name" value="HTH CRO_C1-TYPE DOMAIN-CONTAINING PROTEIN"/>
    <property type="match status" value="1"/>
</dbReference>
<dbReference type="AlphaFoldDB" id="A0A562R7Y4"/>
<dbReference type="CDD" id="cd06529">
    <property type="entry name" value="S24_LexA-like"/>
    <property type="match status" value="1"/>
</dbReference>
<evidence type="ECO:0000259" key="4">
    <source>
        <dbReference type="PROSITE" id="PS50943"/>
    </source>
</evidence>
<dbReference type="SMART" id="SM00530">
    <property type="entry name" value="HTH_XRE"/>
    <property type="match status" value="1"/>
</dbReference>
<dbReference type="RefSeq" id="WP_145649440.1">
    <property type="nucleotide sequence ID" value="NZ_VLLB01000004.1"/>
</dbReference>
<dbReference type="Pfam" id="PF01381">
    <property type="entry name" value="HTH_3"/>
    <property type="match status" value="1"/>
</dbReference>
<proteinExistence type="predicted"/>
<dbReference type="PROSITE" id="PS50943">
    <property type="entry name" value="HTH_CROC1"/>
    <property type="match status" value="1"/>
</dbReference>
<evidence type="ECO:0000313" key="6">
    <source>
        <dbReference type="Proteomes" id="UP000318431"/>
    </source>
</evidence>
<dbReference type="SUPFAM" id="SSF51306">
    <property type="entry name" value="LexA/Signal peptidase"/>
    <property type="match status" value="1"/>
</dbReference>
<dbReference type="Proteomes" id="UP000318431">
    <property type="component" value="Unassembled WGS sequence"/>
</dbReference>
<name>A0A562R7Y4_9BURK</name>
<dbReference type="InterPro" id="IPR039418">
    <property type="entry name" value="LexA-like"/>
</dbReference>
<comment type="caution">
    <text evidence="5">The sequence shown here is derived from an EMBL/GenBank/DDBJ whole genome shotgun (WGS) entry which is preliminary data.</text>
</comment>
<evidence type="ECO:0000256" key="1">
    <source>
        <dbReference type="ARBA" id="ARBA00023015"/>
    </source>
</evidence>
<keyword evidence="3" id="KW-0804">Transcription</keyword>
<accession>A0A562R7Y4</accession>
<dbReference type="OrthoDB" id="9788236at2"/>
<gene>
    <name evidence="5" type="ORF">IP91_02595</name>
</gene>
<evidence type="ECO:0000256" key="3">
    <source>
        <dbReference type="ARBA" id="ARBA00023163"/>
    </source>
</evidence>
<dbReference type="Gene3D" id="2.10.109.10">
    <property type="entry name" value="Umud Fragment, subunit A"/>
    <property type="match status" value="1"/>
</dbReference>
<keyword evidence="2" id="KW-0238">DNA-binding</keyword>
<keyword evidence="6" id="KW-1185">Reference proteome</keyword>
<dbReference type="InterPro" id="IPR010982">
    <property type="entry name" value="Lambda_DNA-bd_dom_sf"/>
</dbReference>
<dbReference type="GO" id="GO:0003677">
    <property type="term" value="F:DNA binding"/>
    <property type="evidence" value="ECO:0007669"/>
    <property type="project" value="UniProtKB-KW"/>
</dbReference>
<protein>
    <submittedName>
        <fullName evidence="5">Phage repressor protein C with HTH and peptisase S24 domain</fullName>
    </submittedName>
</protein>
<evidence type="ECO:0000313" key="5">
    <source>
        <dbReference type="EMBL" id="TWI65188.1"/>
    </source>
</evidence>
<dbReference type="Pfam" id="PF00717">
    <property type="entry name" value="Peptidase_S24"/>
    <property type="match status" value="1"/>
</dbReference>
<dbReference type="InterPro" id="IPR036286">
    <property type="entry name" value="LexA/Signal_pep-like_sf"/>
</dbReference>
<feature type="domain" description="HTH cro/C1-type" evidence="4">
    <location>
        <begin position="35"/>
        <end position="81"/>
    </location>
</feature>
<evidence type="ECO:0000256" key="2">
    <source>
        <dbReference type="ARBA" id="ARBA00023125"/>
    </source>
</evidence>